<dbReference type="STRING" id="1120995.SAMN02745245_01596"/>
<dbReference type="InterPro" id="IPR031599">
    <property type="entry name" value="ABC_tran_2"/>
</dbReference>
<dbReference type="GO" id="GO:0005524">
    <property type="term" value="F:ATP binding"/>
    <property type="evidence" value="ECO:0007669"/>
    <property type="project" value="UniProtKB-KW"/>
</dbReference>
<feature type="transmembrane region" description="Helical" evidence="1">
    <location>
        <begin position="30"/>
        <end position="51"/>
    </location>
</feature>
<accession>A0A1M5TYR8</accession>
<keyword evidence="1" id="KW-0812">Transmembrane</keyword>
<evidence type="ECO:0000256" key="1">
    <source>
        <dbReference type="SAM" id="Phobius"/>
    </source>
</evidence>
<feature type="transmembrane region" description="Helical" evidence="1">
    <location>
        <begin position="57"/>
        <end position="82"/>
    </location>
</feature>
<proteinExistence type="predicted"/>
<feature type="transmembrane region" description="Helical" evidence="1">
    <location>
        <begin position="488"/>
        <end position="507"/>
    </location>
</feature>
<feature type="transmembrane region" description="Helical" evidence="1">
    <location>
        <begin position="301"/>
        <end position="322"/>
    </location>
</feature>
<feature type="transmembrane region" description="Helical" evidence="1">
    <location>
        <begin position="342"/>
        <end position="362"/>
    </location>
</feature>
<feature type="transmembrane region" description="Helical" evidence="1">
    <location>
        <begin position="136"/>
        <end position="163"/>
    </location>
</feature>
<evidence type="ECO:0000313" key="2">
    <source>
        <dbReference type="EMBL" id="SHH55828.1"/>
    </source>
</evidence>
<dbReference type="Proteomes" id="UP000184032">
    <property type="component" value="Unassembled WGS sequence"/>
</dbReference>
<dbReference type="EMBL" id="FQXI01000013">
    <property type="protein sequence ID" value="SHH55828.1"/>
    <property type="molecule type" value="Genomic_DNA"/>
</dbReference>
<dbReference type="AlphaFoldDB" id="A0A1M5TYR8"/>
<sequence>MRIDKLKLLLSIEIKKYANSNKSKNSFASVAMLFVGIFVFIYSIAGTVFLYNYDKNLIPGVFGLISVVIIVFSVATTGYLSLFSEKEYNILFPLPLKDSEVITSKLIGLYISSLFYILVILSFPICYMAIKSETPAFILIAIIMLLVFPAIPIVVSLLVTMFLSKHFTFKYKKQLGSILGIVLVVIFYLLIYVFQKLFYNNLESVVLNIKSIFEVIYFPIIFFEKAILTNNILNALLFIIISGFIVIAAFIYIEKNYFTLYNRANTKSNNKNKVKETFKKHSLQSALQKKELKLFFSNSTYISNTIAIPITMIVIVIFSSFLGDESLNNLSGITNLTETINSYTLILLCMFSVMAQTAYCSMSIEGNNIWIPLSLPIKKEQIFLSKVRVGVSIMSVPLIIGAIVLTLHFKQGFIPLIINIAVPINYSIFSNLVGLLYDLKTVNYNWTNSNEVVKQRFSMIVVMLVLIIPLLIIFVIKSKLLLDNVQLGIITFVSISIINFILWKLILKKDLYM</sequence>
<dbReference type="Pfam" id="PF16949">
    <property type="entry name" value="ABC_tran_2"/>
    <property type="match status" value="1"/>
</dbReference>
<dbReference type="OrthoDB" id="138672at2"/>
<name>A0A1M5TYR8_9FIRM</name>
<feature type="transmembrane region" description="Helical" evidence="1">
    <location>
        <begin position="107"/>
        <end position="130"/>
    </location>
</feature>
<keyword evidence="1" id="KW-1133">Transmembrane helix</keyword>
<keyword evidence="2" id="KW-0067">ATP-binding</keyword>
<feature type="transmembrane region" description="Helical" evidence="1">
    <location>
        <begin position="175"/>
        <end position="194"/>
    </location>
</feature>
<feature type="transmembrane region" description="Helical" evidence="1">
    <location>
        <begin position="413"/>
        <end position="437"/>
    </location>
</feature>
<protein>
    <submittedName>
        <fullName evidence="2">Putative ATP-binding cassette</fullName>
    </submittedName>
</protein>
<feature type="transmembrane region" description="Helical" evidence="1">
    <location>
        <begin position="383"/>
        <end position="407"/>
    </location>
</feature>
<keyword evidence="1" id="KW-0472">Membrane</keyword>
<organism evidence="2 3">
    <name type="scientific">Anaerosphaera aminiphila DSM 21120</name>
    <dbReference type="NCBI Taxonomy" id="1120995"/>
    <lineage>
        <taxon>Bacteria</taxon>
        <taxon>Bacillati</taxon>
        <taxon>Bacillota</taxon>
        <taxon>Tissierellia</taxon>
        <taxon>Tissierellales</taxon>
        <taxon>Peptoniphilaceae</taxon>
        <taxon>Anaerosphaera</taxon>
    </lineage>
</organism>
<dbReference type="RefSeq" id="WP_073185195.1">
    <property type="nucleotide sequence ID" value="NZ_FQXI01000013.1"/>
</dbReference>
<gene>
    <name evidence="2" type="ORF">SAMN02745245_01596</name>
</gene>
<evidence type="ECO:0000313" key="3">
    <source>
        <dbReference type="Proteomes" id="UP000184032"/>
    </source>
</evidence>
<keyword evidence="2" id="KW-0547">Nucleotide-binding</keyword>
<feature type="transmembrane region" description="Helical" evidence="1">
    <location>
        <begin position="232"/>
        <end position="253"/>
    </location>
</feature>
<keyword evidence="3" id="KW-1185">Reference proteome</keyword>
<reference evidence="2 3" key="1">
    <citation type="submission" date="2016-11" db="EMBL/GenBank/DDBJ databases">
        <authorList>
            <person name="Jaros S."/>
            <person name="Januszkiewicz K."/>
            <person name="Wedrychowicz H."/>
        </authorList>
    </citation>
    <scope>NUCLEOTIDE SEQUENCE [LARGE SCALE GENOMIC DNA]</scope>
    <source>
        <strain evidence="2 3">DSM 21120</strain>
    </source>
</reference>
<feature type="transmembrane region" description="Helical" evidence="1">
    <location>
        <begin position="457"/>
        <end position="476"/>
    </location>
</feature>